<accession>A0ABS9R5N5</accession>
<dbReference type="Gene3D" id="3.40.50.1000">
    <property type="entry name" value="HAD superfamily/HAD-like"/>
    <property type="match status" value="1"/>
</dbReference>
<dbReference type="InterPro" id="IPR036412">
    <property type="entry name" value="HAD-like_sf"/>
</dbReference>
<dbReference type="InterPro" id="IPR041492">
    <property type="entry name" value="HAD_2"/>
</dbReference>
<comment type="caution">
    <text evidence="1">The sequence shown here is derived from an EMBL/GenBank/DDBJ whole genome shotgun (WGS) entry which is preliminary data.</text>
</comment>
<dbReference type="Pfam" id="PF13419">
    <property type="entry name" value="HAD_2"/>
    <property type="match status" value="1"/>
</dbReference>
<proteinExistence type="predicted"/>
<evidence type="ECO:0000313" key="2">
    <source>
        <dbReference type="Proteomes" id="UP001202402"/>
    </source>
</evidence>
<dbReference type="InterPro" id="IPR023214">
    <property type="entry name" value="HAD_sf"/>
</dbReference>
<dbReference type="SFLD" id="SFLDG01129">
    <property type="entry name" value="C1.5:_HAD__Beta-PGM__Phosphata"/>
    <property type="match status" value="1"/>
</dbReference>
<dbReference type="Proteomes" id="UP001202402">
    <property type="component" value="Unassembled WGS sequence"/>
</dbReference>
<gene>
    <name evidence="1" type="ORF">LQE99_07410</name>
</gene>
<protein>
    <submittedName>
        <fullName evidence="1">HAD family phosphatase</fullName>
    </submittedName>
</protein>
<dbReference type="PANTHER" id="PTHR18901">
    <property type="entry name" value="2-DEOXYGLUCOSE-6-PHOSPHATE PHOSPHATASE 2"/>
    <property type="match status" value="1"/>
</dbReference>
<name>A0ABS9R5N5_9FIRM</name>
<dbReference type="InterPro" id="IPR006439">
    <property type="entry name" value="HAD-SF_hydro_IA"/>
</dbReference>
<dbReference type="NCBIfam" id="TIGR01509">
    <property type="entry name" value="HAD-SF-IA-v3"/>
    <property type="match status" value="1"/>
</dbReference>
<sequence>MNIKAVVFDLDGLMIDSERLVQKTWNIAGEAMGYGQLGEHIYHTLGFNVQKRKAYFQAVYGQDFPFDEFRAKTREAWNTAIAKQHVPAKKGLYHLLDVLKQHDIKMGVATSSSKEYAFGELKDKQIDAYFDAFVFGDMVKEAKPSPEIYLRSCELLQVEPRHAVALEDSKHGIRSAYDAGMMSIFVPDLVSDSSDIDDIISAKLKDLDEVAQWILKHK</sequence>
<dbReference type="SFLD" id="SFLDS00003">
    <property type="entry name" value="Haloacid_Dehalogenase"/>
    <property type="match status" value="1"/>
</dbReference>
<dbReference type="Gene3D" id="1.10.150.240">
    <property type="entry name" value="Putative phosphatase, domain 2"/>
    <property type="match status" value="1"/>
</dbReference>
<dbReference type="SFLD" id="SFLDG01135">
    <property type="entry name" value="C1.5.6:_HAD__Beta-PGM__Phospha"/>
    <property type="match status" value="1"/>
</dbReference>
<dbReference type="PANTHER" id="PTHR18901:SF38">
    <property type="entry name" value="PSEUDOURIDINE-5'-PHOSPHATASE"/>
    <property type="match status" value="1"/>
</dbReference>
<dbReference type="RefSeq" id="WP_199483662.1">
    <property type="nucleotide sequence ID" value="NZ_JAKVPQ010000004.1"/>
</dbReference>
<reference evidence="1 2" key="1">
    <citation type="submission" date="2022-02" db="EMBL/GenBank/DDBJ databases">
        <title>Genome of Erysipelotrichaceae sp. nov. NSJ-176 isolated from human feces.</title>
        <authorList>
            <person name="Abdugheni R."/>
        </authorList>
    </citation>
    <scope>NUCLEOTIDE SEQUENCE [LARGE SCALE GENOMIC DNA]</scope>
    <source>
        <strain evidence="1 2">NSJ-176</strain>
    </source>
</reference>
<organism evidence="1 2">
    <name type="scientific">Amedibacillus hominis</name>
    <dbReference type="NCBI Taxonomy" id="2897776"/>
    <lineage>
        <taxon>Bacteria</taxon>
        <taxon>Bacillati</taxon>
        <taxon>Bacillota</taxon>
        <taxon>Erysipelotrichia</taxon>
        <taxon>Erysipelotrichales</taxon>
        <taxon>Erysipelotrichaceae</taxon>
        <taxon>Amedibacillus</taxon>
    </lineage>
</organism>
<keyword evidence="2" id="KW-1185">Reference proteome</keyword>
<dbReference type="InterPro" id="IPR023198">
    <property type="entry name" value="PGP-like_dom2"/>
</dbReference>
<evidence type="ECO:0000313" key="1">
    <source>
        <dbReference type="EMBL" id="MCH4284956.1"/>
    </source>
</evidence>
<dbReference type="EMBL" id="JAKVPQ010000004">
    <property type="protein sequence ID" value="MCH4284956.1"/>
    <property type="molecule type" value="Genomic_DNA"/>
</dbReference>
<dbReference type="SUPFAM" id="SSF56784">
    <property type="entry name" value="HAD-like"/>
    <property type="match status" value="1"/>
</dbReference>